<organism evidence="1 2">
    <name type="scientific">Sulfuracidifex metallicus DSM 6482 = JCM 9184</name>
    <dbReference type="NCBI Taxonomy" id="523847"/>
    <lineage>
        <taxon>Archaea</taxon>
        <taxon>Thermoproteota</taxon>
        <taxon>Thermoprotei</taxon>
        <taxon>Sulfolobales</taxon>
        <taxon>Sulfolobaceae</taxon>
        <taxon>Sulfuracidifex</taxon>
    </lineage>
</organism>
<accession>A0A6A9QPM6</accession>
<comment type="caution">
    <text evidence="1">The sequence shown here is derived from an EMBL/GenBank/DDBJ whole genome shotgun (WGS) entry which is preliminary data.</text>
</comment>
<reference evidence="1 2" key="1">
    <citation type="submission" date="2019-10" db="EMBL/GenBank/DDBJ databases">
        <title>Sequencing and Assembly of Multiple Reported Metal-Biooxidizing Members of the Extremely Thermoacidophilic Archaeal Family Sulfolobaceae.</title>
        <authorList>
            <person name="Counts J.A."/>
            <person name="Kelly R.M."/>
        </authorList>
    </citation>
    <scope>NUCLEOTIDE SEQUENCE [LARGE SCALE GENOMIC DNA]</scope>
    <source>
        <strain evidence="1 2">DSM 6482</strain>
    </source>
</reference>
<gene>
    <name evidence="1" type="ORF">GC250_07265</name>
</gene>
<dbReference type="Proteomes" id="UP000470772">
    <property type="component" value="Unassembled WGS sequence"/>
</dbReference>
<sequence>MVGNIRDRTTEFLLRFGDRGKTVVSIALMCEPTQLGDFSYKCVQEKIVERGYDFDPKMLLRSMEKDYGITETSYKSTNQHWWRFLDKNQVEEAISPEEEDPAVTVVKIQAESLDMPSAERKLSILMRKPKLSEIDKRIFRQFSFEELPLFVKIYNDAMQYEETQEIGERIKKIINMARAVAMKINEKESYNQGLLKKEREREDYNANSVRLSDLKDNI</sequence>
<dbReference type="EMBL" id="WGGD01000005">
    <property type="protein sequence ID" value="MUN29235.1"/>
    <property type="molecule type" value="Genomic_DNA"/>
</dbReference>
<dbReference type="RefSeq" id="WP_156016813.1">
    <property type="nucleotide sequence ID" value="NZ_WGGD01000005.1"/>
</dbReference>
<proteinExistence type="predicted"/>
<evidence type="ECO:0000313" key="2">
    <source>
        <dbReference type="Proteomes" id="UP000470772"/>
    </source>
</evidence>
<keyword evidence="2" id="KW-1185">Reference proteome</keyword>
<name>A0A6A9QPM6_SULME</name>
<protein>
    <submittedName>
        <fullName evidence="1">Uncharacterized protein</fullName>
    </submittedName>
</protein>
<evidence type="ECO:0000313" key="1">
    <source>
        <dbReference type="EMBL" id="MUN29235.1"/>
    </source>
</evidence>
<dbReference type="AlphaFoldDB" id="A0A6A9QPM6"/>